<protein>
    <submittedName>
        <fullName evidence="1">Uncharacterized protein</fullName>
    </submittedName>
</protein>
<reference evidence="1" key="1">
    <citation type="journal article" date="2015" name="Nature">
        <title>Complex archaea that bridge the gap between prokaryotes and eukaryotes.</title>
        <authorList>
            <person name="Spang A."/>
            <person name="Saw J.H."/>
            <person name="Jorgensen S.L."/>
            <person name="Zaremba-Niedzwiedzka K."/>
            <person name="Martijn J."/>
            <person name="Lind A.E."/>
            <person name="van Eijk R."/>
            <person name="Schleper C."/>
            <person name="Guy L."/>
            <person name="Ettema T.J."/>
        </authorList>
    </citation>
    <scope>NUCLEOTIDE SEQUENCE</scope>
</reference>
<gene>
    <name evidence="1" type="ORF">LCGC14_1728110</name>
</gene>
<dbReference type="AlphaFoldDB" id="A0A0F9HA85"/>
<comment type="caution">
    <text evidence="1">The sequence shown here is derived from an EMBL/GenBank/DDBJ whole genome shotgun (WGS) entry which is preliminary data.</text>
</comment>
<proteinExistence type="predicted"/>
<dbReference type="EMBL" id="LAZR01015645">
    <property type="protein sequence ID" value="KKM08019.1"/>
    <property type="molecule type" value="Genomic_DNA"/>
</dbReference>
<organism evidence="1">
    <name type="scientific">marine sediment metagenome</name>
    <dbReference type="NCBI Taxonomy" id="412755"/>
    <lineage>
        <taxon>unclassified sequences</taxon>
        <taxon>metagenomes</taxon>
        <taxon>ecological metagenomes</taxon>
    </lineage>
</organism>
<evidence type="ECO:0000313" key="1">
    <source>
        <dbReference type="EMBL" id="KKM08019.1"/>
    </source>
</evidence>
<sequence length="125" mass="13334">MKRVLWSIGVFLLLSASAGATDFERVLIDGKAATRIQSMSSDTQSISVVRTDTDEQVLCLPATGSQIVEGDTTVISRISQDVILVSFAWSELNCAGIKSLVGPNRYTITFVAPGTAILTEVLTTP</sequence>
<name>A0A0F9HA85_9ZZZZ</name>
<accession>A0A0F9HA85</accession>